<evidence type="ECO:0000313" key="5">
    <source>
        <dbReference type="Proteomes" id="UP001570846"/>
    </source>
</evidence>
<feature type="domain" description="DinB-like" evidence="1">
    <location>
        <begin position="13"/>
        <end position="136"/>
    </location>
</feature>
<dbReference type="Pfam" id="PF12867">
    <property type="entry name" value="DinB_2"/>
    <property type="match status" value="1"/>
</dbReference>
<reference evidence="3 5" key="3">
    <citation type="submission" date="2024-08" db="EMBL/GenBank/DDBJ databases">
        <authorList>
            <person name="Wei W."/>
        </authorList>
    </citation>
    <scope>NUCLEOTIDE SEQUENCE [LARGE SCALE GENOMIC DNA]</scope>
    <source>
        <strain evidence="3 5">XU2</strain>
    </source>
</reference>
<dbReference type="EMBL" id="VKKZ01000022">
    <property type="protein sequence ID" value="KAA6432535.1"/>
    <property type="molecule type" value="Genomic_DNA"/>
</dbReference>
<protein>
    <submittedName>
        <fullName evidence="2">DinB family protein</fullName>
    </submittedName>
</protein>
<evidence type="ECO:0000259" key="1">
    <source>
        <dbReference type="Pfam" id="PF12867"/>
    </source>
</evidence>
<reference evidence="2 4" key="1">
    <citation type="submission" date="2019-07" db="EMBL/GenBank/DDBJ databases">
        <authorList>
            <person name="Qu J.-H."/>
        </authorList>
    </citation>
    <scope>NUCLEOTIDE SEQUENCE [LARGE SCALE GENOMIC DNA]</scope>
    <source>
        <strain evidence="2 4">MDT1-10-3</strain>
    </source>
</reference>
<dbReference type="SUPFAM" id="SSF109854">
    <property type="entry name" value="DinB/YfiT-like putative metalloenzymes"/>
    <property type="match status" value="1"/>
</dbReference>
<evidence type="ECO:0000313" key="3">
    <source>
        <dbReference type="EMBL" id="MFA1771309.1"/>
    </source>
</evidence>
<reference evidence="2 4" key="2">
    <citation type="submission" date="2019-09" db="EMBL/GenBank/DDBJ databases">
        <title>A bacterium isolated from glacier soil.</title>
        <authorList>
            <person name="Liu Q."/>
        </authorList>
    </citation>
    <scope>NUCLEOTIDE SEQUENCE [LARGE SCALE GENOMIC DNA]</scope>
    <source>
        <strain evidence="2 4">MDT1-10-3</strain>
    </source>
</reference>
<dbReference type="OrthoDB" id="119432at2"/>
<name>A0A5M8Q9C7_9BACT</name>
<dbReference type="RefSeq" id="WP_149099566.1">
    <property type="nucleotide sequence ID" value="NZ_BMMG01000005.1"/>
</dbReference>
<dbReference type="InterPro" id="IPR024775">
    <property type="entry name" value="DinB-like"/>
</dbReference>
<keyword evidence="5" id="KW-1185">Reference proteome</keyword>
<dbReference type="AlphaFoldDB" id="A0A5M8Q9C7"/>
<proteinExistence type="predicted"/>
<sequence length="165" mass="18829">MEITHIKGFLNYYEKTRQITDRVVQVIPADRMDWAYMEGKFTIGDLVRHIASIERNVFAEMAIGNKPNYKGCGKELADGYDNILSYFNQMHLESIEIFKSLSDEALKRKIKSLDGKEVGLGNFLRALFVHEIHHRGALCIYLNLLGVATPPIIGLMEEQVLQLSK</sequence>
<organism evidence="2 4">
    <name type="scientific">Rufibacter glacialis</name>
    <dbReference type="NCBI Taxonomy" id="1259555"/>
    <lineage>
        <taxon>Bacteria</taxon>
        <taxon>Pseudomonadati</taxon>
        <taxon>Bacteroidota</taxon>
        <taxon>Cytophagia</taxon>
        <taxon>Cytophagales</taxon>
        <taxon>Hymenobacteraceae</taxon>
        <taxon>Rufibacter</taxon>
    </lineage>
</organism>
<gene>
    <name evidence="3" type="ORF">ACD591_08405</name>
    <name evidence="2" type="ORF">FOE74_15705</name>
</gene>
<evidence type="ECO:0000313" key="2">
    <source>
        <dbReference type="EMBL" id="KAA6432535.1"/>
    </source>
</evidence>
<accession>A0A5M8Q9C7</accession>
<evidence type="ECO:0000313" key="4">
    <source>
        <dbReference type="Proteomes" id="UP000323866"/>
    </source>
</evidence>
<dbReference type="InterPro" id="IPR034660">
    <property type="entry name" value="DinB/YfiT-like"/>
</dbReference>
<comment type="caution">
    <text evidence="2">The sequence shown here is derived from an EMBL/GenBank/DDBJ whole genome shotgun (WGS) entry which is preliminary data.</text>
</comment>
<dbReference type="Proteomes" id="UP001570846">
    <property type="component" value="Unassembled WGS sequence"/>
</dbReference>
<dbReference type="EMBL" id="JBGOGF010000004">
    <property type="protein sequence ID" value="MFA1771309.1"/>
    <property type="molecule type" value="Genomic_DNA"/>
</dbReference>
<dbReference type="Gene3D" id="1.20.120.450">
    <property type="entry name" value="dinb family like domain"/>
    <property type="match status" value="1"/>
</dbReference>
<dbReference type="Proteomes" id="UP000323866">
    <property type="component" value="Unassembled WGS sequence"/>
</dbReference>